<dbReference type="PANTHER" id="PTHR42879:SF2">
    <property type="entry name" value="3-OXOACYL-[ACYL-CARRIER-PROTEIN] REDUCTASE FABG"/>
    <property type="match status" value="1"/>
</dbReference>
<dbReference type="InterPro" id="IPR050259">
    <property type="entry name" value="SDR"/>
</dbReference>
<dbReference type="RefSeq" id="WP_184198949.1">
    <property type="nucleotide sequence ID" value="NZ_BMOX01000026.1"/>
</dbReference>
<dbReference type="CDD" id="cd05233">
    <property type="entry name" value="SDR_c"/>
    <property type="match status" value="1"/>
</dbReference>
<dbReference type="Gene3D" id="3.40.50.720">
    <property type="entry name" value="NAD(P)-binding Rossmann-like Domain"/>
    <property type="match status" value="1"/>
</dbReference>
<dbReference type="AlphaFoldDB" id="A0A841LF45"/>
<gene>
    <name evidence="2" type="ORF">FHS79_001961</name>
</gene>
<organism evidence="2 3">
    <name type="scientific">Polymorphobacter multimanifer</name>
    <dbReference type="NCBI Taxonomy" id="1070431"/>
    <lineage>
        <taxon>Bacteria</taxon>
        <taxon>Pseudomonadati</taxon>
        <taxon>Pseudomonadota</taxon>
        <taxon>Alphaproteobacteria</taxon>
        <taxon>Sphingomonadales</taxon>
        <taxon>Sphingosinicellaceae</taxon>
        <taxon>Polymorphobacter</taxon>
    </lineage>
</organism>
<sequence>MTSPIDLSGKTILLTGASKGIGAATAAILGASGAYLVAHYGSDRAGAEAATAAIPEERKLLLGADLADLDAVEAMWAAALAWRGRIDVLVNNAAIMPFDGGFDAPLADFDRAWADALAINVMAPARMMRAAVNHFLESGGGSIVTISSWAAQRGVTNPATIAYGASKAAVKSATQSIARAYAKDNIQAYVVAPGVVRTRLSEQFAATQGGEEKISATLATGEWVTPDELGRLVAFLASGATPQLSGSTLDVNGASYVR</sequence>
<proteinExistence type="inferred from homology"/>
<evidence type="ECO:0000313" key="3">
    <source>
        <dbReference type="Proteomes" id="UP000538147"/>
    </source>
</evidence>
<dbReference type="EMBL" id="JACIIV010000012">
    <property type="protein sequence ID" value="MBB6227782.1"/>
    <property type="molecule type" value="Genomic_DNA"/>
</dbReference>
<keyword evidence="3" id="KW-1185">Reference proteome</keyword>
<evidence type="ECO:0000313" key="2">
    <source>
        <dbReference type="EMBL" id="MBB6227782.1"/>
    </source>
</evidence>
<dbReference type="PRINTS" id="PR00080">
    <property type="entry name" value="SDRFAMILY"/>
</dbReference>
<accession>A0A841LF45</accession>
<reference evidence="2 3" key="1">
    <citation type="submission" date="2020-08" db="EMBL/GenBank/DDBJ databases">
        <title>Genomic Encyclopedia of Type Strains, Phase IV (KMG-IV): sequencing the most valuable type-strain genomes for metagenomic binning, comparative biology and taxonomic classification.</title>
        <authorList>
            <person name="Goeker M."/>
        </authorList>
    </citation>
    <scope>NUCLEOTIDE SEQUENCE [LARGE SCALE GENOMIC DNA]</scope>
    <source>
        <strain evidence="2 3">DSM 102189</strain>
    </source>
</reference>
<dbReference type="InterPro" id="IPR002347">
    <property type="entry name" value="SDR_fam"/>
</dbReference>
<evidence type="ECO:0000256" key="1">
    <source>
        <dbReference type="ARBA" id="ARBA00006484"/>
    </source>
</evidence>
<dbReference type="PANTHER" id="PTHR42879">
    <property type="entry name" value="3-OXOACYL-(ACYL-CARRIER-PROTEIN) REDUCTASE"/>
    <property type="match status" value="1"/>
</dbReference>
<dbReference type="InterPro" id="IPR036291">
    <property type="entry name" value="NAD(P)-bd_dom_sf"/>
</dbReference>
<name>A0A841LF45_9SPHN</name>
<dbReference type="Pfam" id="PF13561">
    <property type="entry name" value="adh_short_C2"/>
    <property type="match status" value="1"/>
</dbReference>
<comment type="caution">
    <text evidence="2">The sequence shown here is derived from an EMBL/GenBank/DDBJ whole genome shotgun (WGS) entry which is preliminary data.</text>
</comment>
<protein>
    <submittedName>
        <fullName evidence="2">NAD(P)-dependent dehydrogenase (Short-subunit alcohol dehydrogenase family)</fullName>
    </submittedName>
</protein>
<comment type="similarity">
    <text evidence="1">Belongs to the short-chain dehydrogenases/reductases (SDR) family.</text>
</comment>
<dbReference type="SUPFAM" id="SSF51735">
    <property type="entry name" value="NAD(P)-binding Rossmann-fold domains"/>
    <property type="match status" value="1"/>
</dbReference>
<dbReference type="PRINTS" id="PR00081">
    <property type="entry name" value="GDHRDH"/>
</dbReference>
<dbReference type="Proteomes" id="UP000538147">
    <property type="component" value="Unassembled WGS sequence"/>
</dbReference>